<evidence type="ECO:0000313" key="6">
    <source>
        <dbReference type="EMBL" id="BBP43137.1"/>
    </source>
</evidence>
<dbReference type="InterPro" id="IPR052563">
    <property type="entry name" value="FliK"/>
</dbReference>
<protein>
    <recommendedName>
        <fullName evidence="5">Flagellar hook-length control protein-like C-terminal domain-containing protein</fullName>
    </recommendedName>
</protein>
<dbReference type="PRINTS" id="PR01007">
    <property type="entry name" value="FLGHOOKFLIK"/>
</dbReference>
<dbReference type="RefSeq" id="WP_173290964.1">
    <property type="nucleotide sequence ID" value="NZ_AP021888.1"/>
</dbReference>
<evidence type="ECO:0000259" key="5">
    <source>
        <dbReference type="Pfam" id="PF02120"/>
    </source>
</evidence>
<evidence type="ECO:0000256" key="2">
    <source>
        <dbReference type="ARBA" id="ARBA00009149"/>
    </source>
</evidence>
<comment type="function">
    <text evidence="1">Controls the length of the flagellar hook.</text>
</comment>
<feature type="domain" description="Flagellar hook-length control protein-like C-terminal" evidence="5">
    <location>
        <begin position="404"/>
        <end position="487"/>
    </location>
</feature>
<feature type="region of interest" description="Disordered" evidence="4">
    <location>
        <begin position="189"/>
        <end position="366"/>
    </location>
</feature>
<feature type="compositionally biased region" description="Low complexity" evidence="4">
    <location>
        <begin position="293"/>
        <end position="342"/>
    </location>
</feature>
<feature type="region of interest" description="Disordered" evidence="4">
    <location>
        <begin position="1"/>
        <end position="33"/>
    </location>
</feature>
<dbReference type="Pfam" id="PF02120">
    <property type="entry name" value="Flg_hook"/>
    <property type="match status" value="1"/>
</dbReference>
<dbReference type="GO" id="GO:0044780">
    <property type="term" value="P:bacterial-type flagellum assembly"/>
    <property type="evidence" value="ECO:0007669"/>
    <property type="project" value="InterPro"/>
</dbReference>
<keyword evidence="7" id="KW-1185">Reference proteome</keyword>
<dbReference type="KEGG" id="tzo:THMIRHAT_08830"/>
<proteinExistence type="inferred from homology"/>
<name>A0A6F8PM65_9GAMM</name>
<feature type="compositionally biased region" description="Polar residues" evidence="4">
    <location>
        <begin position="517"/>
        <end position="530"/>
    </location>
</feature>
<evidence type="ECO:0000256" key="1">
    <source>
        <dbReference type="ARBA" id="ARBA00003944"/>
    </source>
</evidence>
<dbReference type="GO" id="GO:0009424">
    <property type="term" value="C:bacterial-type flagellum hook"/>
    <property type="evidence" value="ECO:0007669"/>
    <property type="project" value="InterPro"/>
</dbReference>
<dbReference type="Proteomes" id="UP000501466">
    <property type="component" value="Chromosome"/>
</dbReference>
<comment type="similarity">
    <text evidence="2">Belongs to the FliK family.</text>
</comment>
<dbReference type="InterPro" id="IPR038610">
    <property type="entry name" value="FliK-like_C_sf"/>
</dbReference>
<evidence type="ECO:0000256" key="4">
    <source>
        <dbReference type="SAM" id="MobiDB-lite"/>
    </source>
</evidence>
<dbReference type="Gene3D" id="3.30.750.140">
    <property type="match status" value="1"/>
</dbReference>
<accession>A0A6F8PM65</accession>
<dbReference type="InterPro" id="IPR001635">
    <property type="entry name" value="Flag_hook_Flik"/>
</dbReference>
<feature type="compositionally biased region" description="Polar residues" evidence="4">
    <location>
        <begin position="248"/>
        <end position="258"/>
    </location>
</feature>
<dbReference type="AlphaFoldDB" id="A0A6F8PM65"/>
<reference evidence="7" key="1">
    <citation type="submission" date="2019-11" db="EMBL/GenBank/DDBJ databases">
        <title>Isolation and characterization of two novel species in the genus Thiomicrorhabdus.</title>
        <authorList>
            <person name="Mochizuki J."/>
            <person name="Kojima H."/>
            <person name="Fukui M."/>
        </authorList>
    </citation>
    <scope>NUCLEOTIDE SEQUENCE [LARGE SCALE GENOMIC DNA]</scope>
    <source>
        <strain evidence="7">AkT22</strain>
    </source>
</reference>
<evidence type="ECO:0000256" key="3">
    <source>
        <dbReference type="ARBA" id="ARBA00022795"/>
    </source>
</evidence>
<feature type="compositionally biased region" description="Basic and acidic residues" evidence="4">
    <location>
        <begin position="483"/>
        <end position="498"/>
    </location>
</feature>
<dbReference type="EMBL" id="AP021888">
    <property type="protein sequence ID" value="BBP43137.1"/>
    <property type="molecule type" value="Genomic_DNA"/>
</dbReference>
<feature type="compositionally biased region" description="Polar residues" evidence="4">
    <location>
        <begin position="206"/>
        <end position="236"/>
    </location>
</feature>
<gene>
    <name evidence="6" type="ORF">THMIRHAT_08830</name>
</gene>
<dbReference type="InterPro" id="IPR021136">
    <property type="entry name" value="Flagellar_hook_control-like_C"/>
</dbReference>
<sequence length="530" mass="55963">MLETQKTPQPQVAPFMVASPKSTDRQALPTEAGSSPFFAGLMASMAREDSPAAGTTNLLAQNTAETSMPGFANLASSSDLVLAQLGVKPVNAEAGTLAEAALKSLEMPKIQPGLVNLESDLANNLTAAVPAMPVETLTAETQSLPQELVSLSDVPSDDLLVEVPAAELAQASVLPVVAEAGQVTEEVSKLSGESTLKEVGDPGLVNSLSSNKASPGFGQANTQTAAGSSPSVQSMTAKAEQKVEGVNPQVSAAAQASVGNEKLTSETSEKLPAGFDKIAAKPEKSEGSTTWGTQSQQAATVTAQAMQTSSQGQSNQQGQNHQSQQQQLAQMQFQAQQSVEQSVKSRFTEEMNAAKSAESSEKDRSANVLGDLGNAFDKRAQLPLGLQSINTPVRHPQWGQALGQRVVVMANQKIQEAKITLNPEKLGPVQIKLHMDKDQQVHVSMLAQHGTTREAMENAIPKLKEMLEQAGIAFGSMDVGDQRDFDQAKEESASEKGAQKSSSLSSLDDEKEDKTVLLQTKNNNLVDYYA</sequence>
<dbReference type="CDD" id="cd17470">
    <property type="entry name" value="T3SS_Flik_C"/>
    <property type="match status" value="1"/>
</dbReference>
<feature type="compositionally biased region" description="Polar residues" evidence="4">
    <location>
        <begin position="1"/>
        <end position="10"/>
    </location>
</feature>
<feature type="region of interest" description="Disordered" evidence="4">
    <location>
        <begin position="483"/>
        <end position="530"/>
    </location>
</feature>
<keyword evidence="3" id="KW-1005">Bacterial flagellum biogenesis</keyword>
<organism evidence="6 7">
    <name type="scientific">Thiosulfativibrio zosterae</name>
    <dbReference type="NCBI Taxonomy" id="2675053"/>
    <lineage>
        <taxon>Bacteria</taxon>
        <taxon>Pseudomonadati</taxon>
        <taxon>Pseudomonadota</taxon>
        <taxon>Gammaproteobacteria</taxon>
        <taxon>Thiotrichales</taxon>
        <taxon>Piscirickettsiaceae</taxon>
        <taxon>Thiosulfativibrio</taxon>
    </lineage>
</organism>
<evidence type="ECO:0000313" key="7">
    <source>
        <dbReference type="Proteomes" id="UP000501466"/>
    </source>
</evidence>
<dbReference type="PANTHER" id="PTHR37533">
    <property type="entry name" value="FLAGELLAR HOOK-LENGTH CONTROL PROTEIN"/>
    <property type="match status" value="1"/>
</dbReference>
<dbReference type="PANTHER" id="PTHR37533:SF2">
    <property type="entry name" value="FLAGELLAR HOOK-LENGTH CONTROL PROTEIN"/>
    <property type="match status" value="1"/>
</dbReference>